<keyword evidence="6" id="KW-0472">Membrane</keyword>
<dbReference type="PANTHER" id="PTHR32285:SF30">
    <property type="entry name" value="PROTEIN TRICHOME BIREFRINGENCE-LIKE 42"/>
    <property type="match status" value="1"/>
</dbReference>
<evidence type="ECO:0000256" key="7">
    <source>
        <dbReference type="SAM" id="SignalP"/>
    </source>
</evidence>
<keyword evidence="3" id="KW-0812">Transmembrane</keyword>
<dbReference type="InterPro" id="IPR025846">
    <property type="entry name" value="TBL_N"/>
</dbReference>
<comment type="similarity">
    <text evidence="2">Belongs to the PC-esterase family. TBL subfamily.</text>
</comment>
<keyword evidence="11" id="KW-1185">Reference proteome</keyword>
<keyword evidence="5" id="KW-1133">Transmembrane helix</keyword>
<accession>A0ABU6Q5K6</accession>
<keyword evidence="4" id="KW-0735">Signal-anchor</keyword>
<dbReference type="Pfam" id="PF14416">
    <property type="entry name" value="PMR5N"/>
    <property type="match status" value="1"/>
</dbReference>
<evidence type="ECO:0000259" key="8">
    <source>
        <dbReference type="Pfam" id="PF13839"/>
    </source>
</evidence>
<evidence type="ECO:0008006" key="12">
    <source>
        <dbReference type="Google" id="ProtNLM"/>
    </source>
</evidence>
<evidence type="ECO:0000256" key="6">
    <source>
        <dbReference type="ARBA" id="ARBA00023136"/>
    </source>
</evidence>
<reference evidence="10 11" key="1">
    <citation type="journal article" date="2023" name="Plants (Basel)">
        <title>Bridging the Gap: Combining Genomics and Transcriptomics Approaches to Understand Stylosanthes scabra, an Orphan Legume from the Brazilian Caatinga.</title>
        <authorList>
            <person name="Ferreira-Neto J.R.C."/>
            <person name="da Silva M.D."/>
            <person name="Binneck E."/>
            <person name="de Melo N.F."/>
            <person name="da Silva R.H."/>
            <person name="de Melo A.L.T.M."/>
            <person name="Pandolfi V."/>
            <person name="Bustamante F.O."/>
            <person name="Brasileiro-Vidal A.C."/>
            <person name="Benko-Iseppon A.M."/>
        </authorList>
    </citation>
    <scope>NUCLEOTIDE SEQUENCE [LARGE SCALE GENOMIC DNA]</scope>
    <source>
        <tissue evidence="10">Leaves</tissue>
    </source>
</reference>
<evidence type="ECO:0000256" key="2">
    <source>
        <dbReference type="ARBA" id="ARBA00007727"/>
    </source>
</evidence>
<protein>
    <recommendedName>
        <fullName evidence="12">Trichome birefringence-like N-terminal domain-containing protein</fullName>
    </recommendedName>
</protein>
<dbReference type="EMBL" id="JASCZI010000015">
    <property type="protein sequence ID" value="MED6106708.1"/>
    <property type="molecule type" value="Genomic_DNA"/>
</dbReference>
<dbReference type="InterPro" id="IPR029962">
    <property type="entry name" value="TBL"/>
</dbReference>
<keyword evidence="7" id="KW-0732">Signal</keyword>
<evidence type="ECO:0000256" key="3">
    <source>
        <dbReference type="ARBA" id="ARBA00022692"/>
    </source>
</evidence>
<evidence type="ECO:0000256" key="5">
    <source>
        <dbReference type="ARBA" id="ARBA00022989"/>
    </source>
</evidence>
<name>A0ABU6Q5K6_9FABA</name>
<evidence type="ECO:0000313" key="11">
    <source>
        <dbReference type="Proteomes" id="UP001341840"/>
    </source>
</evidence>
<evidence type="ECO:0000259" key="9">
    <source>
        <dbReference type="Pfam" id="PF14416"/>
    </source>
</evidence>
<dbReference type="Proteomes" id="UP001341840">
    <property type="component" value="Unassembled WGS sequence"/>
</dbReference>
<feature type="chain" id="PRO_5045136903" description="Trichome birefringence-like N-terminal domain-containing protein" evidence="7">
    <location>
        <begin position="23"/>
        <end position="357"/>
    </location>
</feature>
<feature type="domain" description="Trichome birefringence-like C-terminal" evidence="8">
    <location>
        <begin position="97"/>
        <end position="352"/>
    </location>
</feature>
<comment type="caution">
    <text evidence="10">The sequence shown here is derived from an EMBL/GenBank/DDBJ whole genome shotgun (WGS) entry which is preliminary data.</text>
</comment>
<organism evidence="10 11">
    <name type="scientific">Stylosanthes scabra</name>
    <dbReference type="NCBI Taxonomy" id="79078"/>
    <lineage>
        <taxon>Eukaryota</taxon>
        <taxon>Viridiplantae</taxon>
        <taxon>Streptophyta</taxon>
        <taxon>Embryophyta</taxon>
        <taxon>Tracheophyta</taxon>
        <taxon>Spermatophyta</taxon>
        <taxon>Magnoliopsida</taxon>
        <taxon>eudicotyledons</taxon>
        <taxon>Gunneridae</taxon>
        <taxon>Pentapetalae</taxon>
        <taxon>rosids</taxon>
        <taxon>fabids</taxon>
        <taxon>Fabales</taxon>
        <taxon>Fabaceae</taxon>
        <taxon>Papilionoideae</taxon>
        <taxon>50 kb inversion clade</taxon>
        <taxon>dalbergioids sensu lato</taxon>
        <taxon>Dalbergieae</taxon>
        <taxon>Pterocarpus clade</taxon>
        <taxon>Stylosanthes</taxon>
    </lineage>
</organism>
<comment type="subcellular location">
    <subcellularLocation>
        <location evidence="1">Membrane</location>
        <topology evidence="1">Single-pass membrane protein</topology>
    </subcellularLocation>
</comment>
<evidence type="ECO:0000256" key="4">
    <source>
        <dbReference type="ARBA" id="ARBA00022968"/>
    </source>
</evidence>
<evidence type="ECO:0000313" key="10">
    <source>
        <dbReference type="EMBL" id="MED6106708.1"/>
    </source>
</evidence>
<dbReference type="PANTHER" id="PTHR32285">
    <property type="entry name" value="PROTEIN TRICHOME BIREFRINGENCE-LIKE 9-RELATED"/>
    <property type="match status" value="1"/>
</dbReference>
<evidence type="ECO:0000256" key="1">
    <source>
        <dbReference type="ARBA" id="ARBA00004167"/>
    </source>
</evidence>
<dbReference type="Pfam" id="PF13839">
    <property type="entry name" value="PC-Esterase"/>
    <property type="match status" value="1"/>
</dbReference>
<dbReference type="InterPro" id="IPR026057">
    <property type="entry name" value="TBL_C"/>
</dbReference>
<feature type="signal peptide" evidence="7">
    <location>
        <begin position="1"/>
        <end position="22"/>
    </location>
</feature>
<sequence>MAFTFWHVPLAALLASYTFVLAAVEIQNPQSQYKNVIQSKQEGCDLYDGKWVIDEFYPLYNASSDCPFIGKGFDCLRNGRPDKNYLNYRWKPNACELPRFDGEKFLERNKGKKIMFVGDSISNNMWQSLTCLLHKAVPNTKYTLTTQSLLSVFSFPEYEASIMWLKNGFLVDLINDKEKGRILKLDSISSGGQWKNVDILIFNSYHWWTHTGRSQTWDYFQVGDKLIKEMDHMEAFKIALTTWSKWIDSNIDPSKIRVFFQGISASHADKKACLGKTQPEEGSMAPYPGVDIVKSVISNMTKPVELLDITLLTQLRIDGHPSIYTGSGPSFVDCSHWCLAGAPDSWNEIFYATLLRD</sequence>
<proteinExistence type="inferred from homology"/>
<gene>
    <name evidence="10" type="ORF">PIB30_007031</name>
</gene>
<feature type="domain" description="Trichome birefringence-like N-terminal" evidence="9">
    <location>
        <begin position="43"/>
        <end position="96"/>
    </location>
</feature>